<feature type="region of interest" description="Disordered" evidence="1">
    <location>
        <begin position="243"/>
        <end position="331"/>
    </location>
</feature>
<feature type="region of interest" description="Disordered" evidence="1">
    <location>
        <begin position="41"/>
        <end position="67"/>
    </location>
</feature>
<evidence type="ECO:0000256" key="1">
    <source>
        <dbReference type="SAM" id="MobiDB-lite"/>
    </source>
</evidence>
<gene>
    <name evidence="2" type="ORF">WMY93_030275</name>
</gene>
<protein>
    <submittedName>
        <fullName evidence="2">Uncharacterized protein</fullName>
    </submittedName>
</protein>
<proteinExistence type="predicted"/>
<sequence length="488" mass="54672">MSIEYIRTHRQTVELYRAVYREHKDTDCEVFAHISPGGITPADQSDLGEREREMERERGARDDGMGQTLGSGEVMESLIPAHVQVFCECFLCMVDVVPVKNEDGVVIMFILNFEVMTDDSLIDGRTELNHRLPTWFVTGRPRGFKLRLPLLRSPSNSKMSLNDAEVGQIPTATPLHPDPCHESLPLHPDPRRESLPLHPDPRRESLPLHPDPRRESFPLHPDPRRESFPLQGEFLPLPLAHPEQQDHSAINRSAHHGWSEESEADQRTLLSSDPPQAPPHPPHHALAQSSPCVAPHQHRLSLNPDASGSNCSLSHSRSRESFHSMRRASSVDEIEAMRSDWERKNRRTSIRPGSTGAVNSKSNILNSTSDSDLMRYRAISKIPQITLNFVDFKPDPLITLPTGEMDIIAPCKLIDRTHNVTEKVTQMAAAAQHTLSAPSAPPLPVTAAEEAPEWRTAELFKCCLKHVSAASTFSPSFQLHCPLLKLYI</sequence>
<evidence type="ECO:0000313" key="3">
    <source>
        <dbReference type="Proteomes" id="UP001460270"/>
    </source>
</evidence>
<dbReference type="Proteomes" id="UP001460270">
    <property type="component" value="Unassembled WGS sequence"/>
</dbReference>
<name>A0AAW0MRP6_9GOBI</name>
<dbReference type="AlphaFoldDB" id="A0AAW0MRP6"/>
<comment type="caution">
    <text evidence="2">The sequence shown here is derived from an EMBL/GenBank/DDBJ whole genome shotgun (WGS) entry which is preliminary data.</text>
</comment>
<feature type="compositionally biased region" description="Polar residues" evidence="1">
    <location>
        <begin position="356"/>
        <end position="367"/>
    </location>
</feature>
<keyword evidence="3" id="KW-1185">Reference proteome</keyword>
<organism evidence="2 3">
    <name type="scientific">Mugilogobius chulae</name>
    <name type="common">yellowstripe goby</name>
    <dbReference type="NCBI Taxonomy" id="88201"/>
    <lineage>
        <taxon>Eukaryota</taxon>
        <taxon>Metazoa</taxon>
        <taxon>Chordata</taxon>
        <taxon>Craniata</taxon>
        <taxon>Vertebrata</taxon>
        <taxon>Euteleostomi</taxon>
        <taxon>Actinopterygii</taxon>
        <taxon>Neopterygii</taxon>
        <taxon>Teleostei</taxon>
        <taxon>Neoteleostei</taxon>
        <taxon>Acanthomorphata</taxon>
        <taxon>Gobiaria</taxon>
        <taxon>Gobiiformes</taxon>
        <taxon>Gobioidei</taxon>
        <taxon>Gobiidae</taxon>
        <taxon>Gobionellinae</taxon>
        <taxon>Mugilogobius</taxon>
    </lineage>
</organism>
<dbReference type="EMBL" id="JBBPFD010000022">
    <property type="protein sequence ID" value="KAK7881866.1"/>
    <property type="molecule type" value="Genomic_DNA"/>
</dbReference>
<feature type="compositionally biased region" description="Basic and acidic residues" evidence="1">
    <location>
        <begin position="47"/>
        <end position="64"/>
    </location>
</feature>
<feature type="compositionally biased region" description="Polar residues" evidence="1">
    <location>
        <begin position="304"/>
        <end position="315"/>
    </location>
</feature>
<feature type="region of interest" description="Disordered" evidence="1">
    <location>
        <begin position="343"/>
        <end position="367"/>
    </location>
</feature>
<accession>A0AAW0MRP6</accession>
<feature type="compositionally biased region" description="Basic and acidic residues" evidence="1">
    <location>
        <begin position="188"/>
        <end position="227"/>
    </location>
</feature>
<evidence type="ECO:0000313" key="2">
    <source>
        <dbReference type="EMBL" id="KAK7881866.1"/>
    </source>
</evidence>
<feature type="region of interest" description="Disordered" evidence="1">
    <location>
        <begin position="169"/>
        <end position="230"/>
    </location>
</feature>
<reference evidence="3" key="1">
    <citation type="submission" date="2024-04" db="EMBL/GenBank/DDBJ databases">
        <title>Salinicola lusitanus LLJ914,a marine bacterium isolated from the Okinawa Trough.</title>
        <authorList>
            <person name="Li J."/>
        </authorList>
    </citation>
    <scope>NUCLEOTIDE SEQUENCE [LARGE SCALE GENOMIC DNA]</scope>
</reference>